<dbReference type="InterPro" id="IPR032807">
    <property type="entry name" value="GNVR"/>
</dbReference>
<name>A0A1M6KET3_MALRU</name>
<dbReference type="EMBL" id="FQZT01000010">
    <property type="protein sequence ID" value="SHJ57455.1"/>
    <property type="molecule type" value="Genomic_DNA"/>
</dbReference>
<organism evidence="4 5">
    <name type="scientific">Malonomonas rubra DSM 5091</name>
    <dbReference type="NCBI Taxonomy" id="1122189"/>
    <lineage>
        <taxon>Bacteria</taxon>
        <taxon>Pseudomonadati</taxon>
        <taxon>Thermodesulfobacteriota</taxon>
        <taxon>Desulfuromonadia</taxon>
        <taxon>Desulfuromonadales</taxon>
        <taxon>Geopsychrobacteraceae</taxon>
        <taxon>Malonomonas</taxon>
    </lineage>
</organism>
<sequence length="512" mass="58890">MNQNLKEVYRYLQALIRYRYLATILALLVMTVVGVYGFTRPKMYQADSTVFIEQSVIDSLVKGIAVTPNINSRIRVLQFALSSRDLIVKTLEEIESDIFIKSNAEQQNYIAGLKEQTQIRVRGNDLFTVSLTGKDPSFIAKYINTLVGKYVEENISSKREEAYGANRFLDEQIELFKGKLEKAEDDIIEFRKKQGLYFNVDERSTVEEIKSYMGEIEKIELALETLKAQKKQLQTQLSTMSPKMESFFGDDFAFDSVESDPQLAAMEKKLSDLRLRYTDNYPEIVRLKFEIENLRKRLEEEPVDQQVPLPEIEGSEMASMNPLYLDVQQRLLAIESDMTSAQSQKQNLQRLIAKREKALHEVPEKRKALKVLIEERDSYQKVYQDLLSRMGQSEVSKQMEIGNKTATFRVVDPAVYPEVPISPNMMKFFLMAVVGGLASVAALVFLLENLDSKVRNTDVFKDLGIEVLAVVPNIAEPDVKQKRRKKDFIFFGVTSCYWLCFVGLFAYEIFLR</sequence>
<feature type="coiled-coil region" evidence="1">
    <location>
        <begin position="166"/>
        <end position="236"/>
    </location>
</feature>
<dbReference type="InterPro" id="IPR050445">
    <property type="entry name" value="Bact_polysacc_biosynth/exp"/>
</dbReference>
<evidence type="ECO:0000259" key="3">
    <source>
        <dbReference type="Pfam" id="PF13807"/>
    </source>
</evidence>
<keyword evidence="5" id="KW-1185">Reference proteome</keyword>
<dbReference type="Proteomes" id="UP000184171">
    <property type="component" value="Unassembled WGS sequence"/>
</dbReference>
<dbReference type="PANTHER" id="PTHR32309">
    <property type="entry name" value="TYROSINE-PROTEIN KINASE"/>
    <property type="match status" value="1"/>
</dbReference>
<keyword evidence="2" id="KW-1133">Transmembrane helix</keyword>
<keyword evidence="2" id="KW-0812">Transmembrane</keyword>
<evidence type="ECO:0000256" key="1">
    <source>
        <dbReference type="SAM" id="Coils"/>
    </source>
</evidence>
<dbReference type="NCBIfam" id="TIGR03007">
    <property type="entry name" value="pepcterm_ChnLen"/>
    <property type="match status" value="1"/>
</dbReference>
<evidence type="ECO:0000313" key="4">
    <source>
        <dbReference type="EMBL" id="SHJ57455.1"/>
    </source>
</evidence>
<feature type="transmembrane region" description="Helical" evidence="2">
    <location>
        <begin position="488"/>
        <end position="510"/>
    </location>
</feature>
<feature type="domain" description="Tyrosine-protein kinase G-rich" evidence="3">
    <location>
        <begin position="375"/>
        <end position="446"/>
    </location>
</feature>
<accession>A0A1M6KET3</accession>
<feature type="transmembrane region" description="Helical" evidence="2">
    <location>
        <begin position="428"/>
        <end position="447"/>
    </location>
</feature>
<dbReference type="STRING" id="1122189.SAMN02745165_02691"/>
<dbReference type="AlphaFoldDB" id="A0A1M6KET3"/>
<proteinExistence type="predicted"/>
<dbReference type="GO" id="GO:0004713">
    <property type="term" value="F:protein tyrosine kinase activity"/>
    <property type="evidence" value="ECO:0007669"/>
    <property type="project" value="TreeGrafter"/>
</dbReference>
<evidence type="ECO:0000256" key="2">
    <source>
        <dbReference type="SAM" id="Phobius"/>
    </source>
</evidence>
<evidence type="ECO:0000313" key="5">
    <source>
        <dbReference type="Proteomes" id="UP000184171"/>
    </source>
</evidence>
<keyword evidence="1" id="KW-0175">Coiled coil</keyword>
<dbReference type="InterPro" id="IPR014345">
    <property type="entry name" value="XrtA_polysacc_chain"/>
</dbReference>
<dbReference type="PANTHER" id="PTHR32309:SF13">
    <property type="entry name" value="FERRIC ENTEROBACTIN TRANSPORT PROTEIN FEPE"/>
    <property type="match status" value="1"/>
</dbReference>
<feature type="coiled-coil region" evidence="1">
    <location>
        <begin position="331"/>
        <end position="361"/>
    </location>
</feature>
<keyword evidence="2" id="KW-0472">Membrane</keyword>
<dbReference type="Pfam" id="PF13807">
    <property type="entry name" value="GNVR"/>
    <property type="match status" value="1"/>
</dbReference>
<feature type="transmembrane region" description="Helical" evidence="2">
    <location>
        <begin position="20"/>
        <end position="39"/>
    </location>
</feature>
<dbReference type="OrthoDB" id="5390369at2"/>
<gene>
    <name evidence="4" type="ORF">SAMN02745165_02691</name>
</gene>
<protein>
    <submittedName>
        <fullName evidence="4">Polysaccharide chain length determinant protein, PEP-CTERM locus subfamily</fullName>
    </submittedName>
</protein>
<dbReference type="GO" id="GO:0005886">
    <property type="term" value="C:plasma membrane"/>
    <property type="evidence" value="ECO:0007669"/>
    <property type="project" value="TreeGrafter"/>
</dbReference>
<reference evidence="4 5" key="1">
    <citation type="submission" date="2016-11" db="EMBL/GenBank/DDBJ databases">
        <authorList>
            <person name="Jaros S."/>
            <person name="Januszkiewicz K."/>
            <person name="Wedrychowicz H."/>
        </authorList>
    </citation>
    <scope>NUCLEOTIDE SEQUENCE [LARGE SCALE GENOMIC DNA]</scope>
    <source>
        <strain evidence="4 5">DSM 5091</strain>
    </source>
</reference>
<dbReference type="RefSeq" id="WP_072909254.1">
    <property type="nucleotide sequence ID" value="NZ_FQZT01000010.1"/>
</dbReference>